<name>A0AAN9Q713_CANGL</name>
<gene>
    <name evidence="1" type="ORF">VNO77_27366</name>
</gene>
<sequence>MDYISHMYRTYNIQENSRFAGMQTIIVSFLSDCKRNQAHHKLMLKSACAGDMDYTSRRSVEHKHRCWMVRNSDRDFQHPASHRMEPKLHWYHSIAGLQAIQSVPLKRKPISFHLEICKPDCNSFPVDAIDLSISCTESGISVPNPRNTCIEISNSCVIHILATWEIPNHEMELMWQYEVGVNCYTTRIIKQLASISNPIHQHMHKLELACQMWSWLKTVTEHGIEDPANLLRNTSNEGKYKDIIKLSIQQNARNSR</sequence>
<organism evidence="1 2">
    <name type="scientific">Canavalia gladiata</name>
    <name type="common">Sword bean</name>
    <name type="synonym">Dolichos gladiatus</name>
    <dbReference type="NCBI Taxonomy" id="3824"/>
    <lineage>
        <taxon>Eukaryota</taxon>
        <taxon>Viridiplantae</taxon>
        <taxon>Streptophyta</taxon>
        <taxon>Embryophyta</taxon>
        <taxon>Tracheophyta</taxon>
        <taxon>Spermatophyta</taxon>
        <taxon>Magnoliopsida</taxon>
        <taxon>eudicotyledons</taxon>
        <taxon>Gunneridae</taxon>
        <taxon>Pentapetalae</taxon>
        <taxon>rosids</taxon>
        <taxon>fabids</taxon>
        <taxon>Fabales</taxon>
        <taxon>Fabaceae</taxon>
        <taxon>Papilionoideae</taxon>
        <taxon>50 kb inversion clade</taxon>
        <taxon>NPAAA clade</taxon>
        <taxon>indigoferoid/millettioid clade</taxon>
        <taxon>Phaseoleae</taxon>
        <taxon>Canavalia</taxon>
    </lineage>
</organism>
<protein>
    <submittedName>
        <fullName evidence="1">Uncharacterized protein</fullName>
    </submittedName>
</protein>
<dbReference type="EMBL" id="JAYMYQ010000006">
    <property type="protein sequence ID" value="KAK7323869.1"/>
    <property type="molecule type" value="Genomic_DNA"/>
</dbReference>
<reference evidence="1 2" key="1">
    <citation type="submission" date="2024-01" db="EMBL/GenBank/DDBJ databases">
        <title>The genomes of 5 underutilized Papilionoideae crops provide insights into root nodulation and disease resistanc.</title>
        <authorList>
            <person name="Jiang F."/>
        </authorList>
    </citation>
    <scope>NUCLEOTIDE SEQUENCE [LARGE SCALE GENOMIC DNA]</scope>
    <source>
        <strain evidence="1">LVBAO_FW01</strain>
        <tissue evidence="1">Leaves</tissue>
    </source>
</reference>
<accession>A0AAN9Q713</accession>
<proteinExistence type="predicted"/>
<evidence type="ECO:0000313" key="2">
    <source>
        <dbReference type="Proteomes" id="UP001367508"/>
    </source>
</evidence>
<evidence type="ECO:0000313" key="1">
    <source>
        <dbReference type="EMBL" id="KAK7323869.1"/>
    </source>
</evidence>
<dbReference type="AlphaFoldDB" id="A0AAN9Q713"/>
<dbReference type="Proteomes" id="UP001367508">
    <property type="component" value="Unassembled WGS sequence"/>
</dbReference>
<keyword evidence="2" id="KW-1185">Reference proteome</keyword>
<comment type="caution">
    <text evidence="1">The sequence shown here is derived from an EMBL/GenBank/DDBJ whole genome shotgun (WGS) entry which is preliminary data.</text>
</comment>